<evidence type="ECO:0000313" key="2">
    <source>
        <dbReference type="Proteomes" id="UP000034751"/>
    </source>
</evidence>
<name>A0A0G1F8D4_9BACT</name>
<organism evidence="1 2">
    <name type="scientific">Candidatus Nomurabacteria bacterium GW2011_GWB1_43_7</name>
    <dbReference type="NCBI Taxonomy" id="1618747"/>
    <lineage>
        <taxon>Bacteria</taxon>
        <taxon>Candidatus Nomuraibacteriota</taxon>
    </lineage>
</organism>
<sequence length="73" mass="8166">MTKAIEEIVGQMMPGTPIYTLSGGLLSGSVRSFVQRGLIRPLAGMGRQIWLGEDILEGKREIERDFEYIPLDE</sequence>
<protein>
    <submittedName>
        <fullName evidence="1">Uncharacterized protein</fullName>
    </submittedName>
</protein>
<dbReference type="EMBL" id="LCGS01000027">
    <property type="protein sequence ID" value="KKT18571.1"/>
    <property type="molecule type" value="Genomic_DNA"/>
</dbReference>
<gene>
    <name evidence="1" type="ORF">UW02_C0027G0003</name>
</gene>
<dbReference type="STRING" id="1618747.UW02_C0027G0003"/>
<accession>A0A0G1F8D4</accession>
<proteinExistence type="predicted"/>
<evidence type="ECO:0000313" key="1">
    <source>
        <dbReference type="EMBL" id="KKT18571.1"/>
    </source>
</evidence>
<reference evidence="1 2" key="1">
    <citation type="journal article" date="2015" name="Nature">
        <title>rRNA introns, odd ribosomes, and small enigmatic genomes across a large radiation of phyla.</title>
        <authorList>
            <person name="Brown C.T."/>
            <person name="Hug L.A."/>
            <person name="Thomas B.C."/>
            <person name="Sharon I."/>
            <person name="Castelle C.J."/>
            <person name="Singh A."/>
            <person name="Wilkins M.J."/>
            <person name="Williams K.H."/>
            <person name="Banfield J.F."/>
        </authorList>
    </citation>
    <scope>NUCLEOTIDE SEQUENCE [LARGE SCALE GENOMIC DNA]</scope>
</reference>
<dbReference type="Proteomes" id="UP000034751">
    <property type="component" value="Unassembled WGS sequence"/>
</dbReference>
<comment type="caution">
    <text evidence="1">The sequence shown here is derived from an EMBL/GenBank/DDBJ whole genome shotgun (WGS) entry which is preliminary data.</text>
</comment>
<dbReference type="AlphaFoldDB" id="A0A0G1F8D4"/>